<dbReference type="EMBL" id="CAICTM010002197">
    <property type="protein sequence ID" value="CAB9528329.1"/>
    <property type="molecule type" value="Genomic_DNA"/>
</dbReference>
<evidence type="ECO:0000313" key="1">
    <source>
        <dbReference type="EMBL" id="CAB9528329.1"/>
    </source>
</evidence>
<accession>A0A9N8F0D1</accession>
<protein>
    <submittedName>
        <fullName evidence="1">Uncharacterized protein</fullName>
    </submittedName>
</protein>
<sequence>MILLPIIPTSDGSLIVLRHTDYINAIGIHPRGHAMWYSWIKNEHIPIPQTYSFPKGGEAEVHQDGGVPIQLPRGDNGDDRNIEVIIFMHADIAVLGDCNRGEIRSNFTVLSKLQILRPKELMEKSDSMDGFGV</sequence>
<dbReference type="AlphaFoldDB" id="A0A9N8F0D1"/>
<evidence type="ECO:0000313" key="2">
    <source>
        <dbReference type="Proteomes" id="UP001153069"/>
    </source>
</evidence>
<proteinExistence type="predicted"/>
<gene>
    <name evidence="1" type="ORF">SEMRO_2199_G318780.1</name>
</gene>
<reference evidence="1" key="1">
    <citation type="submission" date="2020-06" db="EMBL/GenBank/DDBJ databases">
        <authorList>
            <consortium name="Plant Systems Biology data submission"/>
        </authorList>
    </citation>
    <scope>NUCLEOTIDE SEQUENCE</scope>
    <source>
        <strain evidence="1">D6</strain>
    </source>
</reference>
<name>A0A9N8F0D1_9STRA</name>
<keyword evidence="2" id="KW-1185">Reference proteome</keyword>
<dbReference type="Proteomes" id="UP001153069">
    <property type="component" value="Unassembled WGS sequence"/>
</dbReference>
<organism evidence="1 2">
    <name type="scientific">Seminavis robusta</name>
    <dbReference type="NCBI Taxonomy" id="568900"/>
    <lineage>
        <taxon>Eukaryota</taxon>
        <taxon>Sar</taxon>
        <taxon>Stramenopiles</taxon>
        <taxon>Ochrophyta</taxon>
        <taxon>Bacillariophyta</taxon>
        <taxon>Bacillariophyceae</taxon>
        <taxon>Bacillariophycidae</taxon>
        <taxon>Naviculales</taxon>
        <taxon>Naviculaceae</taxon>
        <taxon>Seminavis</taxon>
    </lineage>
</organism>
<comment type="caution">
    <text evidence="1">The sequence shown here is derived from an EMBL/GenBank/DDBJ whole genome shotgun (WGS) entry which is preliminary data.</text>
</comment>